<keyword evidence="4" id="KW-1185">Reference proteome</keyword>
<feature type="region of interest" description="Disordered" evidence="1">
    <location>
        <begin position="350"/>
        <end position="381"/>
    </location>
</feature>
<gene>
    <name evidence="3" type="ORF">MARU1_000085</name>
</gene>
<evidence type="ECO:0000313" key="4">
    <source>
        <dbReference type="Proteomes" id="UP001217582"/>
    </source>
</evidence>
<protein>
    <submittedName>
        <fullName evidence="3">Uncharacterized protein</fullName>
    </submittedName>
</protein>
<evidence type="ECO:0000256" key="2">
    <source>
        <dbReference type="SAM" id="Phobius"/>
    </source>
</evidence>
<proteinExistence type="predicted"/>
<accession>A0AAJ5YY89</accession>
<evidence type="ECO:0000313" key="3">
    <source>
        <dbReference type="EMBL" id="WFD14090.1"/>
    </source>
</evidence>
<keyword evidence="2" id="KW-0472">Membrane</keyword>
<keyword evidence="2" id="KW-1133">Transmembrane helix</keyword>
<feature type="transmembrane region" description="Helical" evidence="2">
    <location>
        <begin position="590"/>
        <end position="616"/>
    </location>
</feature>
<dbReference type="EMBL" id="CP119916">
    <property type="protein sequence ID" value="WFD14090.1"/>
    <property type="molecule type" value="Genomic_DNA"/>
</dbReference>
<dbReference type="Proteomes" id="UP001217582">
    <property type="component" value="Chromosome 1"/>
</dbReference>
<dbReference type="PANTHER" id="PTHR38644:SF1">
    <property type="entry name" value="EXPRESSED PROTEIN"/>
    <property type="match status" value="1"/>
</dbReference>
<organism evidence="3 4">
    <name type="scientific">Malassezia arunalokei</name>
    <dbReference type="NCBI Taxonomy" id="1514897"/>
    <lineage>
        <taxon>Eukaryota</taxon>
        <taxon>Fungi</taxon>
        <taxon>Dikarya</taxon>
        <taxon>Basidiomycota</taxon>
        <taxon>Ustilaginomycotina</taxon>
        <taxon>Malasseziomycetes</taxon>
        <taxon>Malasseziales</taxon>
        <taxon>Malasseziaceae</taxon>
        <taxon>Malassezia</taxon>
    </lineage>
</organism>
<reference evidence="3 4" key="1">
    <citation type="submission" date="2023-03" db="EMBL/GenBank/DDBJ databases">
        <title>Mating type loci evolution in Malassezia.</title>
        <authorList>
            <person name="Coelho M.A."/>
        </authorList>
    </citation>
    <scope>NUCLEOTIDE SEQUENCE [LARGE SCALE GENOMIC DNA]</scope>
    <source>
        <strain evidence="3 4">CBS 13387</strain>
    </source>
</reference>
<dbReference type="AlphaFoldDB" id="A0AAJ5YY89"/>
<dbReference type="PANTHER" id="PTHR38644">
    <property type="entry name" value="EXPRESSED PROTEIN"/>
    <property type="match status" value="1"/>
</dbReference>
<keyword evidence="2" id="KW-0812">Transmembrane</keyword>
<sequence length="693" mass="76099">MPVAPVLRGAKAGLPRRAGIRACGCMRWLRCASTVAAAPPSRDRVAYALEQLGPLFQPTSPWTQRVQTAARALHTKENDELRRIAIVGAPHGFVDTILADPLDERVSNLLAAYPRHAHTRIQHGQGGWTTGGEWTLPLSWLRGIELFECAPEAVEDDATLTQLLACDAVFLVVRASDLAHQDTNAASSVMGLARRLATKPHTRLLVDCDVDAAYGQHAAAQWAKSAELVRTHIDPHLLERLARHSSSDDVRGAHLVSHTLAQHAQAVLCENGLPEYARILRASRFAALYTQFQSAVGDPQARAEHVALSAFHAATDAECVEGERLATGAGWARVLEADVAHDMANVQRRLAPPCDADMDKSPAVSQRRGDRSTKPHGAQADARHLVQDTLRTQFPWWRLLWRIDELRLALSYAVGRSFGSRDEILLTYEAGRLRGAASEQYARALHTLDEIRASDRRHCLEPDRRACADQPSLDSATLRNALASYDDRYMGALLHAHCLSGPLLERRAQLLSPSGTIHTLVTRAQRAVATTFGALGLSYATFAVGMLAHGSPNTPLPTAHVPTAAPPTSTMSEALATVSWLPDLTPVLSWTSMLAMTPTTAGASALLATMACAYYLQGRWTRAKRAFWWDWDRTVEMAEREQKTCIDTVLRTQVYGAPLQVAHALREQIEARQPQHEARLQILREVRSHLADE</sequence>
<name>A0AAJ5YY89_9BASI</name>
<evidence type="ECO:0000256" key="1">
    <source>
        <dbReference type="SAM" id="MobiDB-lite"/>
    </source>
</evidence>